<organism evidence="2 3">
    <name type="scientific">Duganella radicis</name>
    <dbReference type="NCBI Taxonomy" id="551988"/>
    <lineage>
        <taxon>Bacteria</taxon>
        <taxon>Pseudomonadati</taxon>
        <taxon>Pseudomonadota</taxon>
        <taxon>Betaproteobacteria</taxon>
        <taxon>Burkholderiales</taxon>
        <taxon>Oxalobacteraceae</taxon>
        <taxon>Telluria group</taxon>
        <taxon>Duganella</taxon>
    </lineage>
</organism>
<reference evidence="2 3" key="1">
    <citation type="submission" date="2019-11" db="EMBL/GenBank/DDBJ databases">
        <title>Type strains purchased from KCTC, JCM and DSMZ.</title>
        <authorList>
            <person name="Lu H."/>
        </authorList>
    </citation>
    <scope>NUCLEOTIDE SEQUENCE [LARGE SCALE GENOMIC DNA]</scope>
    <source>
        <strain evidence="2 3">KCTC 22382</strain>
    </source>
</reference>
<accession>A0A6L6PMV8</accession>
<comment type="caution">
    <text evidence="2">The sequence shown here is derived from an EMBL/GenBank/DDBJ whole genome shotgun (WGS) entry which is preliminary data.</text>
</comment>
<dbReference type="Pfam" id="PF14261">
    <property type="entry name" value="DUF4351"/>
    <property type="match status" value="1"/>
</dbReference>
<dbReference type="OrthoDB" id="8781789at2"/>
<evidence type="ECO:0000259" key="1">
    <source>
        <dbReference type="Pfam" id="PF14261"/>
    </source>
</evidence>
<proteinExistence type="predicted"/>
<dbReference type="AlphaFoldDB" id="A0A6L6PMV8"/>
<protein>
    <submittedName>
        <fullName evidence="2">DUF4351 domain-containing protein</fullName>
    </submittedName>
</protein>
<dbReference type="PANTHER" id="PTHR35586:SF1">
    <property type="entry name" value="SLL1691 PROTEIN"/>
    <property type="match status" value="1"/>
</dbReference>
<name>A0A6L6PMV8_9BURK</name>
<dbReference type="PANTHER" id="PTHR35586">
    <property type="entry name" value="SLL1691 PROTEIN"/>
    <property type="match status" value="1"/>
</dbReference>
<sequence>MIVLPEPQERRYLQVVHGLEKEHEMRKLLTPLEQMIMNDGIKIGIEQGIEQGLDRGRKEGAVALLERLLAQRFGPLPQTVRKKLAKASVAQVEAWSDALNSAQSLKQVFQ</sequence>
<gene>
    <name evidence="2" type="ORF">GM676_23055</name>
</gene>
<evidence type="ECO:0000313" key="2">
    <source>
        <dbReference type="EMBL" id="MTV40446.1"/>
    </source>
</evidence>
<feature type="domain" description="DUF4351" evidence="1">
    <location>
        <begin position="55"/>
        <end position="105"/>
    </location>
</feature>
<evidence type="ECO:0000313" key="3">
    <source>
        <dbReference type="Proteomes" id="UP000475582"/>
    </source>
</evidence>
<dbReference type="InterPro" id="IPR025587">
    <property type="entry name" value="DUF4351"/>
</dbReference>
<keyword evidence="3" id="KW-1185">Reference proteome</keyword>
<dbReference type="Proteomes" id="UP000475582">
    <property type="component" value="Unassembled WGS sequence"/>
</dbReference>
<dbReference type="EMBL" id="WNKY01000034">
    <property type="protein sequence ID" value="MTV40446.1"/>
    <property type="molecule type" value="Genomic_DNA"/>
</dbReference>